<feature type="active site" description="Proton acceptor; for enolization step" evidence="3">
    <location>
        <position position="69"/>
    </location>
</feature>
<dbReference type="Gene3D" id="3.40.50.1360">
    <property type="match status" value="1"/>
</dbReference>
<comment type="catalytic activity">
    <reaction evidence="3">
        <text>alpha-D-glucosamine 6-phosphate + H2O = beta-D-fructose 6-phosphate + NH4(+)</text>
        <dbReference type="Rhea" id="RHEA:12172"/>
        <dbReference type="ChEBI" id="CHEBI:15377"/>
        <dbReference type="ChEBI" id="CHEBI:28938"/>
        <dbReference type="ChEBI" id="CHEBI:57634"/>
        <dbReference type="ChEBI" id="CHEBI:75989"/>
        <dbReference type="EC" id="3.5.99.6"/>
    </reaction>
</comment>
<dbReference type="GO" id="GO:0005975">
    <property type="term" value="P:carbohydrate metabolic process"/>
    <property type="evidence" value="ECO:0007669"/>
    <property type="project" value="InterPro"/>
</dbReference>
<feature type="active site" description="For ring-opening step" evidence="3">
    <location>
        <position position="138"/>
    </location>
</feature>
<comment type="caution">
    <text evidence="3">Lacks conserved residue(s) required for the propagation of feature annotation.</text>
</comment>
<dbReference type="NCBIfam" id="TIGR00502">
    <property type="entry name" value="nagB"/>
    <property type="match status" value="1"/>
</dbReference>
<dbReference type="Proteomes" id="UP000192569">
    <property type="component" value="Chromosome I"/>
</dbReference>
<dbReference type="HAMAP" id="MF_01241">
    <property type="entry name" value="GlcN6P_deamin"/>
    <property type="match status" value="1"/>
</dbReference>
<dbReference type="GO" id="GO:0005737">
    <property type="term" value="C:cytoplasm"/>
    <property type="evidence" value="ECO:0007669"/>
    <property type="project" value="TreeGrafter"/>
</dbReference>
<keyword evidence="1 3" id="KW-0378">Hydrolase</keyword>
<gene>
    <name evidence="3" type="primary">nagB</name>
    <name evidence="5" type="ORF">SAMN00808754_3030</name>
</gene>
<dbReference type="AlphaFoldDB" id="A0A1W1W2I1"/>
<dbReference type="PANTHER" id="PTHR11280:SF5">
    <property type="entry name" value="GLUCOSAMINE-6-PHOSPHATE ISOMERASE"/>
    <property type="match status" value="1"/>
</dbReference>
<dbReference type="UniPathway" id="UPA00629">
    <property type="reaction ID" value="UER00684"/>
</dbReference>
<comment type="pathway">
    <text evidence="3">Amino-sugar metabolism; N-acetylneuraminate degradation; D-fructose 6-phosphate from N-acetylneuraminate: step 5/5.</text>
</comment>
<accession>A0A1W1W2I1</accession>
<feature type="domain" description="Glucosamine/galactosamine-6-phosphate isomerase" evidence="4">
    <location>
        <begin position="12"/>
        <end position="224"/>
    </location>
</feature>
<organism evidence="5 6">
    <name type="scientific">Thermanaeromonas toyohensis ToBE</name>
    <dbReference type="NCBI Taxonomy" id="698762"/>
    <lineage>
        <taxon>Bacteria</taxon>
        <taxon>Bacillati</taxon>
        <taxon>Bacillota</taxon>
        <taxon>Clostridia</taxon>
        <taxon>Neomoorellales</taxon>
        <taxon>Neomoorellaceae</taxon>
        <taxon>Thermanaeromonas</taxon>
    </lineage>
</organism>
<reference evidence="5 6" key="1">
    <citation type="submission" date="2017-04" db="EMBL/GenBank/DDBJ databases">
        <authorList>
            <person name="Afonso C.L."/>
            <person name="Miller P.J."/>
            <person name="Scott M.A."/>
            <person name="Spackman E."/>
            <person name="Goraichik I."/>
            <person name="Dimitrov K.M."/>
            <person name="Suarez D.L."/>
            <person name="Swayne D.E."/>
        </authorList>
    </citation>
    <scope>NUCLEOTIDE SEQUENCE [LARGE SCALE GENOMIC DNA]</scope>
    <source>
        <strain evidence="5 6">ToBE</strain>
    </source>
</reference>
<proteinExistence type="inferred from homology"/>
<dbReference type="InterPro" id="IPR018321">
    <property type="entry name" value="Glucosamine6P_isomerase_CS"/>
</dbReference>
<dbReference type="EMBL" id="LT838272">
    <property type="protein sequence ID" value="SMB99680.1"/>
    <property type="molecule type" value="Genomic_DNA"/>
</dbReference>
<dbReference type="InterPro" id="IPR004547">
    <property type="entry name" value="Glucosamine6P_isomerase"/>
</dbReference>
<evidence type="ECO:0000256" key="3">
    <source>
        <dbReference type="HAMAP-Rule" id="MF_01241"/>
    </source>
</evidence>
<evidence type="ECO:0000256" key="2">
    <source>
        <dbReference type="ARBA" id="ARBA00023277"/>
    </source>
</evidence>
<keyword evidence="2 3" id="KW-0119">Carbohydrate metabolism</keyword>
<protein>
    <recommendedName>
        <fullName evidence="3">Glucosamine-6-phosphate deaminase</fullName>
        <ecNumber evidence="3">3.5.99.6</ecNumber>
    </recommendedName>
    <alternativeName>
        <fullName evidence="3">GlcN6P deaminase</fullName>
        <shortName evidence="3">GNPDA</shortName>
    </alternativeName>
    <alternativeName>
        <fullName evidence="3">Glucosamine-6-phosphate isomerase</fullName>
    </alternativeName>
</protein>
<evidence type="ECO:0000313" key="5">
    <source>
        <dbReference type="EMBL" id="SMB99680.1"/>
    </source>
</evidence>
<dbReference type="STRING" id="698762.SAMN00808754_3030"/>
<dbReference type="GO" id="GO:0042802">
    <property type="term" value="F:identical protein binding"/>
    <property type="evidence" value="ECO:0007669"/>
    <property type="project" value="TreeGrafter"/>
</dbReference>
<keyword evidence="6" id="KW-1185">Reference proteome</keyword>
<dbReference type="SUPFAM" id="SSF100950">
    <property type="entry name" value="NagB/RpiA/CoA transferase-like"/>
    <property type="match status" value="1"/>
</dbReference>
<comment type="similarity">
    <text evidence="3">Belongs to the glucosamine/galactosamine-6-phosphate isomerase family. NagB subfamily.</text>
</comment>
<dbReference type="OrthoDB" id="9791139at2"/>
<dbReference type="PROSITE" id="PS01161">
    <property type="entry name" value="GLC_GALNAC_ISOMERASE"/>
    <property type="match status" value="1"/>
</dbReference>
<dbReference type="InterPro" id="IPR037171">
    <property type="entry name" value="NagB/RpiA_transferase-like"/>
</dbReference>
<name>A0A1W1W2I1_9FIRM</name>
<evidence type="ECO:0000256" key="1">
    <source>
        <dbReference type="ARBA" id="ARBA00022801"/>
    </source>
</evidence>
<dbReference type="GO" id="GO:0006043">
    <property type="term" value="P:glucosamine catabolic process"/>
    <property type="evidence" value="ECO:0007669"/>
    <property type="project" value="TreeGrafter"/>
</dbReference>
<dbReference type="GO" id="GO:0004342">
    <property type="term" value="F:glucosamine-6-phosphate deaminase activity"/>
    <property type="evidence" value="ECO:0007669"/>
    <property type="project" value="UniProtKB-UniRule"/>
</dbReference>
<comment type="function">
    <text evidence="3">Catalyzes the reversible isomerization-deamination of glucosamine 6-phosphate (GlcN6P) to form fructose 6-phosphate (Fru6P) and ammonium ion.</text>
</comment>
<evidence type="ECO:0000313" key="6">
    <source>
        <dbReference type="Proteomes" id="UP000192569"/>
    </source>
</evidence>
<feature type="active site" description="For ring-opening step" evidence="3">
    <location>
        <position position="145"/>
    </location>
</feature>
<dbReference type="GO" id="GO:0019262">
    <property type="term" value="P:N-acetylneuraminate catabolic process"/>
    <property type="evidence" value="ECO:0007669"/>
    <property type="project" value="UniProtKB-UniRule"/>
</dbReference>
<feature type="active site" description="Proton acceptor; for ring-opening step" evidence="3">
    <location>
        <position position="140"/>
    </location>
</feature>
<dbReference type="InterPro" id="IPR006148">
    <property type="entry name" value="Glc/Gal-6P_isomerase"/>
</dbReference>
<dbReference type="GO" id="GO:0006046">
    <property type="term" value="P:N-acetylglucosamine catabolic process"/>
    <property type="evidence" value="ECO:0007669"/>
    <property type="project" value="UniProtKB-UniRule"/>
</dbReference>
<dbReference type="Pfam" id="PF01182">
    <property type="entry name" value="Glucosamine_iso"/>
    <property type="match status" value="1"/>
</dbReference>
<sequence>MHPELIIAEDYQDLSRKAALRVAEQIKKKPTTVLGLATGKTPLGLYRELIRLHQEEGLDFSRVKTFNLDEYYGISPEDKRSFHYYMWENLFKHLNIPRGNIHLPDGGAQDIEEECRRYEEAIREAGGIDLQVLGIGSNGHIGFNEPGTEWGSLTHLAKLTPETIKDNEEEGGEGIPGFALTMGIKTIMRANRILLLAYGESKASIIARALKGPVDKSVPASILQLHPGLVVIVDKEAAKFLKGEGQVW</sequence>
<dbReference type="RefSeq" id="WP_084666692.1">
    <property type="nucleotide sequence ID" value="NZ_LT838272.1"/>
</dbReference>
<dbReference type="EC" id="3.5.99.6" evidence="3"/>
<dbReference type="CDD" id="cd01399">
    <property type="entry name" value="GlcN6P_deaminase"/>
    <property type="match status" value="1"/>
</dbReference>
<evidence type="ECO:0000259" key="4">
    <source>
        <dbReference type="Pfam" id="PF01182"/>
    </source>
</evidence>
<dbReference type="PANTHER" id="PTHR11280">
    <property type="entry name" value="GLUCOSAMINE-6-PHOSPHATE ISOMERASE"/>
    <property type="match status" value="1"/>
</dbReference>